<organism evidence="3 4">
    <name type="scientific">Exidia glandulosa HHB12029</name>
    <dbReference type="NCBI Taxonomy" id="1314781"/>
    <lineage>
        <taxon>Eukaryota</taxon>
        <taxon>Fungi</taxon>
        <taxon>Dikarya</taxon>
        <taxon>Basidiomycota</taxon>
        <taxon>Agaricomycotina</taxon>
        <taxon>Agaricomycetes</taxon>
        <taxon>Auriculariales</taxon>
        <taxon>Exidiaceae</taxon>
        <taxon>Exidia</taxon>
    </lineage>
</organism>
<feature type="region of interest" description="Disordered" evidence="1">
    <location>
        <begin position="116"/>
        <end position="138"/>
    </location>
</feature>
<dbReference type="AlphaFoldDB" id="A0A165HWX6"/>
<reference evidence="3 4" key="1">
    <citation type="journal article" date="2016" name="Mol. Biol. Evol.">
        <title>Comparative Genomics of Early-Diverging Mushroom-Forming Fungi Provides Insights into the Origins of Lignocellulose Decay Capabilities.</title>
        <authorList>
            <person name="Nagy L.G."/>
            <person name="Riley R."/>
            <person name="Tritt A."/>
            <person name="Adam C."/>
            <person name="Daum C."/>
            <person name="Floudas D."/>
            <person name="Sun H."/>
            <person name="Yadav J.S."/>
            <person name="Pangilinan J."/>
            <person name="Larsson K.H."/>
            <person name="Matsuura K."/>
            <person name="Barry K."/>
            <person name="Labutti K."/>
            <person name="Kuo R."/>
            <person name="Ohm R.A."/>
            <person name="Bhattacharya S.S."/>
            <person name="Shirouzu T."/>
            <person name="Yoshinaga Y."/>
            <person name="Martin F.M."/>
            <person name="Grigoriev I.V."/>
            <person name="Hibbett D.S."/>
        </authorList>
    </citation>
    <scope>NUCLEOTIDE SEQUENCE [LARGE SCALE GENOMIC DNA]</scope>
    <source>
        <strain evidence="3 4">HHB12029</strain>
    </source>
</reference>
<feature type="region of interest" description="Disordered" evidence="1">
    <location>
        <begin position="1"/>
        <end position="103"/>
    </location>
</feature>
<proteinExistence type="predicted"/>
<dbReference type="EMBL" id="KV426006">
    <property type="protein sequence ID" value="KZV92576.1"/>
    <property type="molecule type" value="Genomic_DNA"/>
</dbReference>
<evidence type="ECO:0000256" key="2">
    <source>
        <dbReference type="SAM" id="Phobius"/>
    </source>
</evidence>
<keyword evidence="4" id="KW-1185">Reference proteome</keyword>
<feature type="compositionally biased region" description="Basic and acidic residues" evidence="1">
    <location>
        <begin position="16"/>
        <end position="31"/>
    </location>
</feature>
<evidence type="ECO:0000313" key="3">
    <source>
        <dbReference type="EMBL" id="KZV92576.1"/>
    </source>
</evidence>
<accession>A0A165HWX6</accession>
<evidence type="ECO:0000256" key="1">
    <source>
        <dbReference type="SAM" id="MobiDB-lite"/>
    </source>
</evidence>
<sequence>MASTLGGLGLGVGRHPSREESKSEGKRKASDPESVESENSGAKRAHTKSTGGSSAAPSAYRHAKRIRLSTPAEDPSSSSPPMQQQHRADHPPRPTSRASTTYTVRTGRSIPVRAIVSPRPPSVAGSNRTFHMRDPHYRQPPPVSWRPLSMVLDEEQIMPVGAQQHKLRAPWTAVAFYVGFVLFPLWWIAALSRVRPWPGREKPDWEGWVRARDERAWRRRNRYMSAVGLVVYIPLIVLAAVFGQHATVTES</sequence>
<feature type="transmembrane region" description="Helical" evidence="2">
    <location>
        <begin position="223"/>
        <end position="242"/>
    </location>
</feature>
<protein>
    <submittedName>
        <fullName evidence="3">Uncharacterized protein</fullName>
    </submittedName>
</protein>
<name>A0A165HWX6_EXIGL</name>
<feature type="transmembrane region" description="Helical" evidence="2">
    <location>
        <begin position="171"/>
        <end position="192"/>
    </location>
</feature>
<keyword evidence="2" id="KW-0472">Membrane</keyword>
<evidence type="ECO:0000313" key="4">
    <source>
        <dbReference type="Proteomes" id="UP000077266"/>
    </source>
</evidence>
<feature type="compositionally biased region" description="Gly residues" evidence="1">
    <location>
        <begin position="1"/>
        <end position="12"/>
    </location>
</feature>
<dbReference type="OrthoDB" id="3266087at2759"/>
<dbReference type="InParanoid" id="A0A165HWX6"/>
<keyword evidence="2" id="KW-1133">Transmembrane helix</keyword>
<gene>
    <name evidence="3" type="ORF">EXIGLDRAFT_718245</name>
</gene>
<dbReference type="Proteomes" id="UP000077266">
    <property type="component" value="Unassembled WGS sequence"/>
</dbReference>
<keyword evidence="2" id="KW-0812">Transmembrane</keyword>